<proteinExistence type="predicted"/>
<gene>
    <name evidence="3" type="ORF">AB0763_06850</name>
</gene>
<dbReference type="AlphaFoldDB" id="A0AB39HC69"/>
<keyword evidence="1" id="KW-0175">Coiled coil</keyword>
<evidence type="ECO:0000256" key="2">
    <source>
        <dbReference type="SAM" id="Phobius"/>
    </source>
</evidence>
<feature type="transmembrane region" description="Helical" evidence="2">
    <location>
        <begin position="56"/>
        <end position="75"/>
    </location>
</feature>
<feature type="coiled-coil region" evidence="1">
    <location>
        <begin position="72"/>
        <end position="106"/>
    </location>
</feature>
<protein>
    <submittedName>
        <fullName evidence="3">Helix-turn-helix domain-containing protein</fullName>
    </submittedName>
</protein>
<evidence type="ECO:0000256" key="1">
    <source>
        <dbReference type="SAM" id="Coils"/>
    </source>
</evidence>
<accession>A0AB39HC69</accession>
<reference evidence="3" key="1">
    <citation type="submission" date="2024-07" db="EMBL/GenBank/DDBJ databases">
        <title>Genome Analysis of a Potential Novel Vibrio Species Secreting pH- and Thermo-stable Alginate Lyase and its Application in Producing Alginate Oligosaccharides.</title>
        <authorList>
            <person name="Huang H."/>
            <person name="Bao K."/>
        </authorList>
    </citation>
    <scope>NUCLEOTIDE SEQUENCE</scope>
    <source>
        <strain evidence="3">HB236076</strain>
    </source>
</reference>
<keyword evidence="2" id="KW-1133">Transmembrane helix</keyword>
<sequence>MIIKMTSALACMISVVLSVLILSSLGHGYMAVVFGLTALVIEVTKYSAFLSKTITGAFLCVVLSVLSIAASIGSLQNGMQDTQNTVEQYENKVKTLTSNIEALEAARTAYISEGYITKSLTLNDEIETLQRDLLMLEKPTLSASYGMVQTISQVTGVSIVAASNCLYILIAVVVDVCAFFLLSMEFKKEQSVREYEEVIESKTERVVETESVNQEGNRIRELAESGMSQRLIARELGISQSTVCRRLKEIRA</sequence>
<keyword evidence="2" id="KW-0812">Transmembrane</keyword>
<dbReference type="EMBL" id="CP162601">
    <property type="protein sequence ID" value="XDK23961.1"/>
    <property type="molecule type" value="Genomic_DNA"/>
</dbReference>
<keyword evidence="2" id="KW-0472">Membrane</keyword>
<dbReference type="KEGG" id="vih:AB0763_06850"/>
<dbReference type="Gene3D" id="1.10.10.60">
    <property type="entry name" value="Homeodomain-like"/>
    <property type="match status" value="1"/>
</dbReference>
<organism evidence="3">
    <name type="scientific">Vibrio sp. HB236076</name>
    <dbReference type="NCBI Taxonomy" id="3232307"/>
    <lineage>
        <taxon>Bacteria</taxon>
        <taxon>Pseudomonadati</taxon>
        <taxon>Pseudomonadota</taxon>
        <taxon>Gammaproteobacteria</taxon>
        <taxon>Vibrionales</taxon>
        <taxon>Vibrionaceae</taxon>
        <taxon>Vibrio</taxon>
    </lineage>
</organism>
<name>A0AB39HC69_9VIBR</name>
<dbReference type="RefSeq" id="WP_306100003.1">
    <property type="nucleotide sequence ID" value="NZ_CP162601.1"/>
</dbReference>
<evidence type="ECO:0000313" key="3">
    <source>
        <dbReference type="EMBL" id="XDK23961.1"/>
    </source>
</evidence>
<feature type="transmembrane region" description="Helical" evidence="2">
    <location>
        <begin position="157"/>
        <end position="182"/>
    </location>
</feature>